<name>A0A9D4YTL2_CHLVU</name>
<feature type="region of interest" description="Disordered" evidence="2">
    <location>
        <begin position="1"/>
        <end position="41"/>
    </location>
</feature>
<evidence type="ECO:0000313" key="3">
    <source>
        <dbReference type="EMBL" id="KAI3425244.1"/>
    </source>
</evidence>
<reference evidence="3" key="2">
    <citation type="submission" date="2020-11" db="EMBL/GenBank/DDBJ databases">
        <authorList>
            <person name="Cecchin M."/>
            <person name="Marcolungo L."/>
            <person name="Rossato M."/>
            <person name="Girolomoni L."/>
            <person name="Cosentino E."/>
            <person name="Cuine S."/>
            <person name="Li-Beisson Y."/>
            <person name="Delledonne M."/>
            <person name="Ballottari M."/>
        </authorList>
    </citation>
    <scope>NUCLEOTIDE SEQUENCE</scope>
    <source>
        <strain evidence="3">211/11P</strain>
        <tissue evidence="3">Whole cell</tissue>
    </source>
</reference>
<dbReference type="EMBL" id="SIDB01000012">
    <property type="protein sequence ID" value="KAI3425244.1"/>
    <property type="molecule type" value="Genomic_DNA"/>
</dbReference>
<dbReference type="OrthoDB" id="1876167at2759"/>
<dbReference type="SUPFAM" id="SSF140566">
    <property type="entry name" value="FlgN-like"/>
    <property type="match status" value="1"/>
</dbReference>
<dbReference type="Gene3D" id="1.20.1170.10">
    <property type="match status" value="1"/>
</dbReference>
<dbReference type="InterPro" id="IPR036679">
    <property type="entry name" value="FlgN-like_sf"/>
</dbReference>
<accession>A0A9D4YTL2</accession>
<reference evidence="3" key="1">
    <citation type="journal article" date="2019" name="Plant J.">
        <title>Chlorella vulgaris genome assembly and annotation reveals the molecular basis for metabolic acclimation to high light conditions.</title>
        <authorList>
            <person name="Cecchin M."/>
            <person name="Marcolungo L."/>
            <person name="Rossato M."/>
            <person name="Girolomoni L."/>
            <person name="Cosentino E."/>
            <person name="Cuine S."/>
            <person name="Li-Beisson Y."/>
            <person name="Delledonne M."/>
            <person name="Ballottari M."/>
        </authorList>
    </citation>
    <scope>NUCLEOTIDE SEQUENCE</scope>
    <source>
        <strain evidence="3">211/11P</strain>
    </source>
</reference>
<feature type="coiled-coil region" evidence="1">
    <location>
        <begin position="44"/>
        <end position="89"/>
    </location>
</feature>
<sequence>MAAAAAAAEAAAGVGSEGSPSSHPRQAARAHSVTSASEFDPAAITELRDSKQELIAKVQSMKQDLADWRSRMSQQVDSYREELTGLQASLSDEMSGLRGELAAMKARIKQQLDSNARLIGDMQRRDSREAATAASNVPAAVSVANTAQA</sequence>
<dbReference type="PANTHER" id="PTHR34681:SF2">
    <property type="entry name" value="UVEAL AUTOANTIGEN WITH COILED-COIL_ANKYRIN"/>
    <property type="match status" value="1"/>
</dbReference>
<gene>
    <name evidence="3" type="ORF">D9Q98_009012</name>
</gene>
<keyword evidence="4" id="KW-1185">Reference proteome</keyword>
<organism evidence="3 4">
    <name type="scientific">Chlorella vulgaris</name>
    <name type="common">Green alga</name>
    <dbReference type="NCBI Taxonomy" id="3077"/>
    <lineage>
        <taxon>Eukaryota</taxon>
        <taxon>Viridiplantae</taxon>
        <taxon>Chlorophyta</taxon>
        <taxon>core chlorophytes</taxon>
        <taxon>Trebouxiophyceae</taxon>
        <taxon>Chlorellales</taxon>
        <taxon>Chlorellaceae</taxon>
        <taxon>Chlorella clade</taxon>
        <taxon>Chlorella</taxon>
    </lineage>
</organism>
<dbReference type="PANTHER" id="PTHR34681">
    <property type="entry name" value="UVEAL AUTOANTIGEN WITH COILED-COIL/ANKYRIN"/>
    <property type="match status" value="1"/>
</dbReference>
<comment type="caution">
    <text evidence="3">The sequence shown here is derived from an EMBL/GenBank/DDBJ whole genome shotgun (WGS) entry which is preliminary data.</text>
</comment>
<dbReference type="AlphaFoldDB" id="A0A9D4YTL2"/>
<feature type="region of interest" description="Disordered" evidence="2">
    <location>
        <begin position="124"/>
        <end position="149"/>
    </location>
</feature>
<evidence type="ECO:0000256" key="2">
    <source>
        <dbReference type="SAM" id="MobiDB-lite"/>
    </source>
</evidence>
<dbReference type="Proteomes" id="UP001055712">
    <property type="component" value="Unassembled WGS sequence"/>
</dbReference>
<proteinExistence type="predicted"/>
<evidence type="ECO:0000256" key="1">
    <source>
        <dbReference type="SAM" id="Coils"/>
    </source>
</evidence>
<evidence type="ECO:0000313" key="4">
    <source>
        <dbReference type="Proteomes" id="UP001055712"/>
    </source>
</evidence>
<feature type="compositionally biased region" description="Low complexity" evidence="2">
    <location>
        <begin position="1"/>
        <end position="12"/>
    </location>
</feature>
<feature type="compositionally biased region" description="Low complexity" evidence="2">
    <location>
        <begin position="130"/>
        <end position="149"/>
    </location>
</feature>
<protein>
    <submittedName>
        <fullName evidence="3">Uncharacterized protein</fullName>
    </submittedName>
</protein>
<keyword evidence="1" id="KW-0175">Coiled coil</keyword>